<name>A0A0E3KPH2_METTT</name>
<evidence type="ECO:0000313" key="2">
    <source>
        <dbReference type="EMBL" id="AKB12843.1"/>
    </source>
</evidence>
<proteinExistence type="predicted"/>
<gene>
    <name evidence="2" type="ORF">MSTHT_1085</name>
</gene>
<feature type="domain" description="Methylene-tetrahydrofolate reductase C-terminal-like" evidence="1">
    <location>
        <begin position="110"/>
        <end position="200"/>
    </location>
</feature>
<reference evidence="2 3" key="1">
    <citation type="submission" date="2014-07" db="EMBL/GenBank/DDBJ databases">
        <title>Methanogenic archaea and the global carbon cycle.</title>
        <authorList>
            <person name="Henriksen J.R."/>
            <person name="Luke J."/>
            <person name="Reinhart S."/>
            <person name="Benedict M.N."/>
            <person name="Youngblut N.D."/>
            <person name="Metcalf M.E."/>
            <person name="Whitaker R.J."/>
            <person name="Metcalf W.W."/>
        </authorList>
    </citation>
    <scope>NUCLEOTIDE SEQUENCE [LARGE SCALE GENOMIC DNA]</scope>
    <source>
        <strain evidence="3">ATCC 43570 / DSM 1825 / OCM 12 / VKM B-1830 / TM-1</strain>
    </source>
</reference>
<dbReference type="AlphaFoldDB" id="A0A0E3KPH2"/>
<dbReference type="GO" id="GO:0008270">
    <property type="term" value="F:zinc ion binding"/>
    <property type="evidence" value="ECO:0007669"/>
    <property type="project" value="UniProtKB-KW"/>
</dbReference>
<protein>
    <submittedName>
        <fullName evidence="2">Zinc-finger protein</fullName>
    </submittedName>
</protein>
<dbReference type="KEGG" id="mthr:MSTHT_1085"/>
<organism evidence="2 3">
    <name type="scientific">Methanosarcina thermophila (strain ATCC 43570 / DSM 1825 / OCM 12 / VKM B-1830 / TM-1)</name>
    <dbReference type="NCBI Taxonomy" id="523844"/>
    <lineage>
        <taxon>Archaea</taxon>
        <taxon>Methanobacteriati</taxon>
        <taxon>Methanobacteriota</taxon>
        <taxon>Stenosarchaea group</taxon>
        <taxon>Methanomicrobia</taxon>
        <taxon>Methanosarcinales</taxon>
        <taxon>Methanosarcinaceae</taxon>
        <taxon>Methanosarcina</taxon>
    </lineage>
</organism>
<sequence>MIITSAKPLEEILALLKDEDYIFIIGCNVCAAKLKTGGEPEVLEMCRQLEKSGKHVVGWALPTAACSVRSFDSLVQKNEKITEARCILVMGCGSGVSTVASVTEVPVFGSNDTLSLGGASQGKLLSDQCIMCGKCTIGEFGGLCPKAQCPKGLLNGPCGGVVDGMCEVNRENECVWTLIYNRLKKINRLELLYTIHAPQEHGVK</sequence>
<accession>A0A0E3KPH2</accession>
<dbReference type="RefSeq" id="WP_048166950.1">
    <property type="nucleotide sequence ID" value="NZ_CP009501.1"/>
</dbReference>
<dbReference type="PATRIC" id="fig|523844.20.peg.1375"/>
<dbReference type="EMBL" id="CP009501">
    <property type="protein sequence ID" value="AKB12843.1"/>
    <property type="molecule type" value="Genomic_DNA"/>
</dbReference>
<dbReference type="PANTHER" id="PTHR38755:SF1">
    <property type="entry name" value="METHYLENE-TETRAHYDROFOLATE REDUCTASE C-TERMINAL DOMAIN-CONTAINING PROTEIN"/>
    <property type="match status" value="1"/>
</dbReference>
<keyword evidence="2" id="KW-0479">Metal-binding</keyword>
<dbReference type="OrthoDB" id="28177at2157"/>
<evidence type="ECO:0000313" key="3">
    <source>
        <dbReference type="Proteomes" id="UP000066529"/>
    </source>
</evidence>
<keyword evidence="2" id="KW-0862">Zinc</keyword>
<dbReference type="STRING" id="523844.MSTHT_1085"/>
<evidence type="ECO:0000259" key="1">
    <source>
        <dbReference type="Pfam" id="PF12225"/>
    </source>
</evidence>
<dbReference type="HOGENOM" id="CLU_107569_0_0_2"/>
<dbReference type="PANTHER" id="PTHR38755">
    <property type="entry name" value="5,10-METHYLENETETRAHYDROFOLATE REDUCTASE"/>
    <property type="match status" value="1"/>
</dbReference>
<dbReference type="Proteomes" id="UP000066529">
    <property type="component" value="Chromosome"/>
</dbReference>
<dbReference type="GeneID" id="41603593"/>
<dbReference type="Pfam" id="PF12225">
    <property type="entry name" value="DUF5981"/>
    <property type="match status" value="1"/>
</dbReference>
<dbReference type="InterPro" id="IPR022026">
    <property type="entry name" value="DUF5981"/>
</dbReference>
<keyword evidence="2" id="KW-0863">Zinc-finger</keyword>